<dbReference type="GO" id="GO:0051536">
    <property type="term" value="F:iron-sulfur cluster binding"/>
    <property type="evidence" value="ECO:0007669"/>
    <property type="project" value="InterPro"/>
</dbReference>
<dbReference type="GO" id="GO:0005739">
    <property type="term" value="C:mitochondrion"/>
    <property type="evidence" value="ECO:0007669"/>
    <property type="project" value="TreeGrafter"/>
</dbReference>
<evidence type="ECO:0000259" key="3">
    <source>
        <dbReference type="Pfam" id="PF01106"/>
    </source>
</evidence>
<feature type="region of interest" description="Disordered" evidence="2">
    <location>
        <begin position="1"/>
        <end position="30"/>
    </location>
</feature>
<dbReference type="FunFam" id="3.30.300.130:FF:000001">
    <property type="entry name" value="NFU1 iron-sulfur cluster scaffold"/>
    <property type="match status" value="1"/>
</dbReference>
<sequence length="128" mass="14104">MEDFFASGQPVVREDSASEDPNQGTLISEDDSDTVALIKELIETRIRPYVQEDGGDIVYHGFRDGYVMVQLQGSCVGCPSSSLTLKSGIESMLKHYCPEIKGVNEFVDDDVEKASQEQLSKLENPNKG</sequence>
<dbReference type="PANTHER" id="PTHR11178">
    <property type="entry name" value="IRON-SULFUR CLUSTER SCAFFOLD PROTEIN NFU-RELATED"/>
    <property type="match status" value="1"/>
</dbReference>
<dbReference type="SUPFAM" id="SSF117916">
    <property type="entry name" value="Fe-S cluster assembly (FSCA) domain-like"/>
    <property type="match status" value="1"/>
</dbReference>
<evidence type="ECO:0000256" key="1">
    <source>
        <dbReference type="ARBA" id="ARBA00006420"/>
    </source>
</evidence>
<accession>A0A0H5QSA2</accession>
<dbReference type="AlphaFoldDB" id="A0A0H5QSA2"/>
<dbReference type="GO" id="GO:0005506">
    <property type="term" value="F:iron ion binding"/>
    <property type="evidence" value="ECO:0007669"/>
    <property type="project" value="InterPro"/>
</dbReference>
<organism evidence="4">
    <name type="scientific">Spongospora subterranea</name>
    <dbReference type="NCBI Taxonomy" id="70186"/>
    <lineage>
        <taxon>Eukaryota</taxon>
        <taxon>Sar</taxon>
        <taxon>Rhizaria</taxon>
        <taxon>Endomyxa</taxon>
        <taxon>Phytomyxea</taxon>
        <taxon>Plasmodiophorida</taxon>
        <taxon>Plasmodiophoridae</taxon>
        <taxon>Spongospora</taxon>
    </lineage>
</organism>
<proteinExistence type="inferred from homology"/>
<protein>
    <recommendedName>
        <fullName evidence="3">NIF system FeS cluster assembly NifU C-terminal domain-containing protein</fullName>
    </recommendedName>
</protein>
<dbReference type="InterPro" id="IPR001075">
    <property type="entry name" value="NIF_FeS_clus_asmbl_NifU_C"/>
</dbReference>
<dbReference type="InterPro" id="IPR034904">
    <property type="entry name" value="FSCA_dom_sf"/>
</dbReference>
<evidence type="ECO:0000256" key="2">
    <source>
        <dbReference type="SAM" id="MobiDB-lite"/>
    </source>
</evidence>
<dbReference type="PANTHER" id="PTHR11178:SF1">
    <property type="entry name" value="NFU1 IRON-SULFUR CLUSTER SCAFFOLD HOMOLOG, MITOCHONDRIAL"/>
    <property type="match status" value="1"/>
</dbReference>
<name>A0A0H5QSA2_9EUKA</name>
<dbReference type="GO" id="GO:0016226">
    <property type="term" value="P:iron-sulfur cluster assembly"/>
    <property type="evidence" value="ECO:0007669"/>
    <property type="project" value="InterPro"/>
</dbReference>
<comment type="similarity">
    <text evidence="1">Belongs to the NifU family.</text>
</comment>
<evidence type="ECO:0000313" key="4">
    <source>
        <dbReference type="EMBL" id="CRZ04446.1"/>
    </source>
</evidence>
<dbReference type="Gene3D" id="3.30.300.130">
    <property type="entry name" value="Fe-S cluster assembly (FSCA)"/>
    <property type="match status" value="1"/>
</dbReference>
<dbReference type="Pfam" id="PF01106">
    <property type="entry name" value="NifU"/>
    <property type="match status" value="1"/>
</dbReference>
<dbReference type="EMBL" id="HACM01004004">
    <property type="protein sequence ID" value="CRZ04446.1"/>
    <property type="molecule type" value="Transcribed_RNA"/>
</dbReference>
<reference evidence="4" key="1">
    <citation type="submission" date="2015-04" db="EMBL/GenBank/DDBJ databases">
        <title>The genome sequence of the plant pathogenic Rhizarian Plasmodiophora brassicae reveals insights in its biotrophic life cycle and the origin of chitin synthesis.</title>
        <authorList>
            <person name="Schwelm A."/>
            <person name="Fogelqvist J."/>
            <person name="Knaust A."/>
            <person name="Julke S."/>
            <person name="Lilja T."/>
            <person name="Dhandapani V."/>
            <person name="Bonilla-Rosso G."/>
            <person name="Karlsson M."/>
            <person name="Shevchenko A."/>
            <person name="Choi S.R."/>
            <person name="Kim H.G."/>
            <person name="Park J.Y."/>
            <person name="Lim Y.P."/>
            <person name="Ludwig-Muller J."/>
            <person name="Dixelius C."/>
        </authorList>
    </citation>
    <scope>NUCLEOTIDE SEQUENCE</scope>
    <source>
        <tissue evidence="4">Potato root galls</tissue>
    </source>
</reference>
<feature type="domain" description="NIF system FeS cluster assembly NifU C-terminal" evidence="3">
    <location>
        <begin position="38"/>
        <end position="103"/>
    </location>
</feature>